<dbReference type="Pfam" id="PF13557">
    <property type="entry name" value="Phenol_MetA_deg"/>
    <property type="match status" value="1"/>
</dbReference>
<evidence type="ECO:0000313" key="3">
    <source>
        <dbReference type="Proteomes" id="UP001196601"/>
    </source>
</evidence>
<dbReference type="Proteomes" id="UP001196601">
    <property type="component" value="Unassembled WGS sequence"/>
</dbReference>
<sequence>MSSLTVTLHRLSLAVLCSFAPLLALASENGATNWPLGVNTVIPGLLPPPGATELYGYTVYYSADTLKGNDGESVPIDFDLEVFAQAFRVVHTWDIQTDAGVKFSSGAILSGGRNSLKIADFGIDEHKTGFNQLYLTPLYLTWSPTPELHLLTGFSAFIPLGDYDRNDPINTTSNYASYVQEFGLTWFPTPQWEFSVSPTLSFNAENSDTDYQSGNLFNVDYNIGYRFPAAPQWQVGLAGHYTKQFSDDQLDGHDIPGGNRLSKFAIGPQVFYSFDQATGVAFKWLHETSVKNGPKGHSLWFQFAIPL</sequence>
<name>A0ABS5PX55_9PSED</name>
<keyword evidence="3" id="KW-1185">Reference proteome</keyword>
<reference evidence="2 3" key="1">
    <citation type="journal article" date="2021" name="Syst. Appl. Microbiol.">
        <title>Pseudomonas lalucatii sp. nov. isolated from Vallgornera, a karstic cave in Mallorca, Western Mediterranean.</title>
        <authorList>
            <person name="Busquets A."/>
            <person name="Mulet M."/>
            <person name="Gomila M."/>
            <person name="Garcia-Valdes E."/>
        </authorList>
    </citation>
    <scope>NUCLEOTIDE SEQUENCE [LARGE SCALE GENOMIC DNA]</scope>
    <source>
        <strain evidence="2 3">R1b54</strain>
    </source>
</reference>
<dbReference type="InterPro" id="IPR025737">
    <property type="entry name" value="FApF"/>
</dbReference>
<keyword evidence="1" id="KW-0732">Signal</keyword>
<dbReference type="RefSeq" id="WP_213638406.1">
    <property type="nucleotide sequence ID" value="NZ_JADPMV010000001.1"/>
</dbReference>
<comment type="caution">
    <text evidence="2">The sequence shown here is derived from an EMBL/GenBank/DDBJ whole genome shotgun (WGS) entry which is preliminary data.</text>
</comment>
<feature type="signal peptide" evidence="1">
    <location>
        <begin position="1"/>
        <end position="26"/>
    </location>
</feature>
<gene>
    <name evidence="2" type="ORF">I0D00_03730</name>
</gene>
<evidence type="ECO:0000256" key="1">
    <source>
        <dbReference type="SAM" id="SignalP"/>
    </source>
</evidence>
<evidence type="ECO:0000313" key="2">
    <source>
        <dbReference type="EMBL" id="MBS7661062.1"/>
    </source>
</evidence>
<accession>A0ABS5PX55</accession>
<dbReference type="EMBL" id="JADPMV010000001">
    <property type="protein sequence ID" value="MBS7661062.1"/>
    <property type="molecule type" value="Genomic_DNA"/>
</dbReference>
<protein>
    <submittedName>
        <fullName evidence="2">Transporter</fullName>
    </submittedName>
</protein>
<organism evidence="2 3">
    <name type="scientific">Pseudomonas lalucatii</name>
    <dbReference type="NCBI Taxonomy" id="1424203"/>
    <lineage>
        <taxon>Bacteria</taxon>
        <taxon>Pseudomonadati</taxon>
        <taxon>Pseudomonadota</taxon>
        <taxon>Gammaproteobacteria</taxon>
        <taxon>Pseudomonadales</taxon>
        <taxon>Pseudomonadaceae</taxon>
        <taxon>Pseudomonas</taxon>
    </lineage>
</organism>
<feature type="chain" id="PRO_5046503817" evidence="1">
    <location>
        <begin position="27"/>
        <end position="307"/>
    </location>
</feature>
<proteinExistence type="predicted"/>